<organism evidence="1 2">
    <name type="scientific">Rehmannia glutinosa</name>
    <name type="common">Chinese foxglove</name>
    <dbReference type="NCBI Taxonomy" id="99300"/>
    <lineage>
        <taxon>Eukaryota</taxon>
        <taxon>Viridiplantae</taxon>
        <taxon>Streptophyta</taxon>
        <taxon>Embryophyta</taxon>
        <taxon>Tracheophyta</taxon>
        <taxon>Spermatophyta</taxon>
        <taxon>Magnoliopsida</taxon>
        <taxon>eudicotyledons</taxon>
        <taxon>Gunneridae</taxon>
        <taxon>Pentapetalae</taxon>
        <taxon>asterids</taxon>
        <taxon>lamiids</taxon>
        <taxon>Lamiales</taxon>
        <taxon>Orobanchaceae</taxon>
        <taxon>Rehmannieae</taxon>
        <taxon>Rehmannia</taxon>
    </lineage>
</organism>
<name>A0ABR0ULN8_REHGL</name>
<evidence type="ECO:0000313" key="1">
    <source>
        <dbReference type="EMBL" id="KAK6123549.1"/>
    </source>
</evidence>
<protein>
    <recommendedName>
        <fullName evidence="3">UspA domain-containing protein</fullName>
    </recommendedName>
</protein>
<reference evidence="1 2" key="1">
    <citation type="journal article" date="2021" name="Comput. Struct. Biotechnol. J.">
        <title>De novo genome assembly of the potent medicinal plant Rehmannia glutinosa using nanopore technology.</title>
        <authorList>
            <person name="Ma L."/>
            <person name="Dong C."/>
            <person name="Song C."/>
            <person name="Wang X."/>
            <person name="Zheng X."/>
            <person name="Niu Y."/>
            <person name="Chen S."/>
            <person name="Feng W."/>
        </authorList>
    </citation>
    <scope>NUCLEOTIDE SEQUENCE [LARGE SCALE GENOMIC DNA]</scope>
    <source>
        <strain evidence="1">DH-2019</strain>
    </source>
</reference>
<keyword evidence="2" id="KW-1185">Reference proteome</keyword>
<dbReference type="EMBL" id="JABTTQ020002531">
    <property type="protein sequence ID" value="KAK6123549.1"/>
    <property type="molecule type" value="Genomic_DNA"/>
</dbReference>
<comment type="caution">
    <text evidence="1">The sequence shown here is derived from an EMBL/GenBank/DDBJ whole genome shotgun (WGS) entry which is preliminary data.</text>
</comment>
<dbReference type="Gene3D" id="3.40.50.620">
    <property type="entry name" value="HUPs"/>
    <property type="match status" value="1"/>
</dbReference>
<dbReference type="PANTHER" id="PTHR47382">
    <property type="entry name" value="U-BOX DOMAIN-CONTAINING PROTEIN 52-LIKE"/>
    <property type="match status" value="1"/>
</dbReference>
<accession>A0ABR0ULN8</accession>
<gene>
    <name evidence="1" type="ORF">DH2020_042697</name>
</gene>
<evidence type="ECO:0000313" key="2">
    <source>
        <dbReference type="Proteomes" id="UP001318860"/>
    </source>
</evidence>
<dbReference type="SUPFAM" id="SSF52402">
    <property type="entry name" value="Adenine nucleotide alpha hydrolases-like"/>
    <property type="match status" value="1"/>
</dbReference>
<proteinExistence type="predicted"/>
<evidence type="ECO:0008006" key="3">
    <source>
        <dbReference type="Google" id="ProtNLM"/>
    </source>
</evidence>
<sequence>MEGEISMDIEEGQYRNWAATSPEIVEIGEESKSIVVGSRDGGGSDVYVAVGKNDLHVVKWALDHVVSPGSRLFLVHVFPPITYIPTPALLRNNFFFFFFLSLQNTPLADLPVGMLSKSQMSKEQVAVDTMLVESNASAKAILELIPVANITNLVMGTKQSPLSRLSRKGLGKGEYVQKYAPESCEVTVVYDGKKMKSRRSQVAGHSERHFFECVCFSGKFN</sequence>
<dbReference type="Proteomes" id="UP001318860">
    <property type="component" value="Unassembled WGS sequence"/>
</dbReference>
<dbReference type="InterPro" id="IPR014729">
    <property type="entry name" value="Rossmann-like_a/b/a_fold"/>
</dbReference>
<dbReference type="PANTHER" id="PTHR47382:SF1">
    <property type="entry name" value="USPA DOMAIN-CONTAINING PROTEIN"/>
    <property type="match status" value="1"/>
</dbReference>